<evidence type="ECO:0000313" key="6">
    <source>
        <dbReference type="EMBL" id="EED86421.1"/>
    </source>
</evidence>
<evidence type="ECO:0000256" key="4">
    <source>
        <dbReference type="RuleBase" id="RU004020"/>
    </source>
</evidence>
<dbReference type="InterPro" id="IPR036388">
    <property type="entry name" value="WH-like_DNA-bd_sf"/>
</dbReference>
<comment type="subcellular location">
    <subcellularLocation>
        <location evidence="1">Nucleus</location>
    </subcellularLocation>
</comment>
<keyword evidence="8" id="KW-1185">Reference proteome</keyword>
<dbReference type="PANTHER" id="PTHR10015">
    <property type="entry name" value="HEAT SHOCK TRANSCRIPTION FACTOR"/>
    <property type="match status" value="1"/>
</dbReference>
<dbReference type="HOGENOM" id="CLU_144565_1_1_1"/>
<dbReference type="PaxDb" id="35128-Thaps261965"/>
<feature type="non-terminal residue" evidence="7">
    <location>
        <position position="1"/>
    </location>
</feature>
<dbReference type="eggNOG" id="KOG0627">
    <property type="taxonomic scope" value="Eukaryota"/>
</dbReference>
<dbReference type="GO" id="GO:0043565">
    <property type="term" value="F:sequence-specific DNA binding"/>
    <property type="evidence" value="ECO:0007669"/>
    <property type="project" value="InterPro"/>
</dbReference>
<dbReference type="KEGG" id="tps:THAPSDRAFT_261965"/>
<keyword evidence="2" id="KW-0238">DNA-binding</keyword>
<dbReference type="Proteomes" id="UP000001449">
    <property type="component" value="Chromosome 3"/>
</dbReference>
<dbReference type="PANTHER" id="PTHR10015:SF206">
    <property type="entry name" value="HSF-TYPE DNA-BINDING DOMAIN-CONTAINING PROTEIN"/>
    <property type="match status" value="1"/>
</dbReference>
<protein>
    <recommendedName>
        <fullName evidence="5">HSF-type DNA-binding domain-containing protein</fullName>
    </recommendedName>
</protein>
<dbReference type="EMBL" id="DS999427">
    <property type="protein sequence ID" value="EED86421.1"/>
    <property type="molecule type" value="Genomic_DNA"/>
</dbReference>
<dbReference type="GeneID" id="7444462"/>
<dbReference type="GeneID" id="7443817"/>
<name>B8BWH9_THAPS</name>
<evidence type="ECO:0000259" key="5">
    <source>
        <dbReference type="SMART" id="SM00415"/>
    </source>
</evidence>
<keyword evidence="3" id="KW-0539">Nucleus</keyword>
<dbReference type="GO" id="GO:0003700">
    <property type="term" value="F:DNA-binding transcription factor activity"/>
    <property type="evidence" value="ECO:0007669"/>
    <property type="project" value="InterPro"/>
</dbReference>
<dbReference type="KEGG" id="tps:THAPSDRAFT_bd693"/>
<feature type="domain" description="HSF-type DNA-binding" evidence="5">
    <location>
        <begin position="1"/>
        <end position="90"/>
    </location>
</feature>
<reference evidence="7 8" key="3">
    <citation type="submission" date="2008-09" db="EMBL/GenBank/DDBJ databases">
        <authorList>
            <consortium name="Diatom Consortium"/>
            <person name="Grigoriev I."/>
            <person name="Grimwood J."/>
            <person name="Kuo A."/>
            <person name="Otillar R.P."/>
            <person name="Salamov A."/>
            <person name="Detter J.C."/>
            <person name="Schmutz J."/>
            <person name="Lindquist E."/>
            <person name="Shapiro H."/>
            <person name="Lucas S."/>
            <person name="Glavina del Rio T."/>
            <person name="Bruce D."/>
            <person name="Pitluck S."/>
            <person name="Rokhsar D."/>
            <person name="Armbrust V."/>
        </authorList>
    </citation>
    <scope>GENOME REANNOTATION</scope>
    <source>
        <strain evidence="7">CCMP1335</strain>
    </source>
</reference>
<reference evidence="7 8" key="1">
    <citation type="journal article" date="2004" name="Science">
        <title>The genome of the diatom Thalassiosira pseudonana: ecology, evolution, and metabolism.</title>
        <authorList>
            <person name="Armbrust E.V."/>
            <person name="Berges J.A."/>
            <person name="Bowler C."/>
            <person name="Green B.R."/>
            <person name="Martinez D."/>
            <person name="Putnam N.H."/>
            <person name="Zhou S."/>
            <person name="Allen A.E."/>
            <person name="Apt K.E."/>
            <person name="Bechner M."/>
            <person name="Brzezinski M.A."/>
            <person name="Chaal B.K."/>
            <person name="Chiovitti A."/>
            <person name="Davis A.K."/>
            <person name="Demarest M.S."/>
            <person name="Detter J.C."/>
            <person name="Glavina T."/>
            <person name="Goodstein D."/>
            <person name="Hadi M.Z."/>
            <person name="Hellsten U."/>
            <person name="Hildebrand M."/>
            <person name="Jenkins B.D."/>
            <person name="Jurka J."/>
            <person name="Kapitonov V.V."/>
            <person name="Kroger N."/>
            <person name="Lau W.W."/>
            <person name="Lane T.W."/>
            <person name="Larimer F.W."/>
            <person name="Lippmeier J.C."/>
            <person name="Lucas S."/>
            <person name="Medina M."/>
            <person name="Montsant A."/>
            <person name="Obornik M."/>
            <person name="Parker M.S."/>
            <person name="Palenik B."/>
            <person name="Pazour G.J."/>
            <person name="Richardson P.M."/>
            <person name="Rynearson T.A."/>
            <person name="Saito M.A."/>
            <person name="Schwartz D.C."/>
            <person name="Thamatrakoln K."/>
            <person name="Valentin K."/>
            <person name="Vardi A."/>
            <person name="Wilkerson F.P."/>
            <person name="Rokhsar D.S."/>
        </authorList>
    </citation>
    <scope>NUCLEOTIDE SEQUENCE [LARGE SCALE GENOMIC DNA]</scope>
    <source>
        <strain evidence="7">CCMP1335</strain>
    </source>
</reference>
<feature type="non-terminal residue" evidence="7">
    <location>
        <position position="95"/>
    </location>
</feature>
<accession>B8LE34</accession>
<dbReference type="GO" id="GO:0005634">
    <property type="term" value="C:nucleus"/>
    <property type="evidence" value="ECO:0007669"/>
    <property type="project" value="UniProtKB-SubCell"/>
</dbReference>
<sequence length="95" mass="11344">FPAKLHLIISDPANADIITWMPHGRSWKILDQYRLMKEVVSKYFVQTKYESFRRQINGWGKFECGPDSRSYYNEFFLRGLPHLTHLMKRMPSHQG</sequence>
<dbReference type="AlphaFoldDB" id="B8BWH9"/>
<dbReference type="RefSeq" id="XP_002289086.1">
    <property type="nucleotide sequence ID" value="XM_002289050.1"/>
</dbReference>
<dbReference type="SUPFAM" id="SSF46785">
    <property type="entry name" value="Winged helix' DNA-binding domain"/>
    <property type="match status" value="1"/>
</dbReference>
<dbReference type="Pfam" id="PF00447">
    <property type="entry name" value="HSF_DNA-bind"/>
    <property type="match status" value="1"/>
</dbReference>
<evidence type="ECO:0000256" key="1">
    <source>
        <dbReference type="ARBA" id="ARBA00004123"/>
    </source>
</evidence>
<dbReference type="FunFam" id="1.10.10.10:FF:000479">
    <property type="entry name" value="Predicted protein"/>
    <property type="match status" value="1"/>
</dbReference>
<accession>B8BWH9</accession>
<dbReference type="Gene3D" id="1.10.10.10">
    <property type="entry name" value="Winged helix-like DNA-binding domain superfamily/Winged helix DNA-binding domain"/>
    <property type="match status" value="1"/>
</dbReference>
<evidence type="ECO:0000256" key="3">
    <source>
        <dbReference type="ARBA" id="ARBA00023242"/>
    </source>
</evidence>
<evidence type="ECO:0000313" key="8">
    <source>
        <dbReference type="Proteomes" id="UP000001449"/>
    </source>
</evidence>
<dbReference type="InterPro" id="IPR000232">
    <property type="entry name" value="HSF_DNA-bd"/>
</dbReference>
<dbReference type="RefSeq" id="XP_002297271.1">
    <property type="nucleotide sequence ID" value="XM_002297235.1"/>
</dbReference>
<evidence type="ECO:0000256" key="2">
    <source>
        <dbReference type="ARBA" id="ARBA00023125"/>
    </source>
</evidence>
<dbReference type="EMBL" id="CM000640">
    <property type="protein sequence ID" value="EED94522.1"/>
    <property type="molecule type" value="Genomic_DNA"/>
</dbReference>
<proteinExistence type="inferred from homology"/>
<comment type="similarity">
    <text evidence="4">Belongs to the HSF family.</text>
</comment>
<evidence type="ECO:0000313" key="7">
    <source>
        <dbReference type="EMBL" id="EED94522.1"/>
    </source>
</evidence>
<gene>
    <name evidence="7" type="primary">HSF41</name>
    <name evidence="7" type="ORF">THAPSDRAFT_261965</name>
    <name evidence="6" type="ORF">THAPSDRAFT_bd693</name>
</gene>
<reference evidence="7 8" key="2">
    <citation type="journal article" date="2008" name="Nature">
        <title>The Phaeodactylum genome reveals the evolutionary history of diatom genomes.</title>
        <authorList>
            <person name="Bowler C."/>
            <person name="Allen A.E."/>
            <person name="Badger J.H."/>
            <person name="Grimwood J."/>
            <person name="Jabbari K."/>
            <person name="Kuo A."/>
            <person name="Maheswari U."/>
            <person name="Martens C."/>
            <person name="Maumus F."/>
            <person name="Otillar R.P."/>
            <person name="Rayko E."/>
            <person name="Salamov A."/>
            <person name="Vandepoele K."/>
            <person name="Beszteri B."/>
            <person name="Gruber A."/>
            <person name="Heijde M."/>
            <person name="Katinka M."/>
            <person name="Mock T."/>
            <person name="Valentin K."/>
            <person name="Verret F."/>
            <person name="Berges J.A."/>
            <person name="Brownlee C."/>
            <person name="Cadoret J.P."/>
            <person name="Chiovitti A."/>
            <person name="Choi C.J."/>
            <person name="Coesel S."/>
            <person name="De Martino A."/>
            <person name="Detter J.C."/>
            <person name="Durkin C."/>
            <person name="Falciatore A."/>
            <person name="Fournet J."/>
            <person name="Haruta M."/>
            <person name="Huysman M.J."/>
            <person name="Jenkins B.D."/>
            <person name="Jiroutova K."/>
            <person name="Jorgensen R.E."/>
            <person name="Joubert Y."/>
            <person name="Kaplan A."/>
            <person name="Kroger N."/>
            <person name="Kroth P.G."/>
            <person name="La Roche J."/>
            <person name="Lindquist E."/>
            <person name="Lommer M."/>
            <person name="Martin-Jezequel V."/>
            <person name="Lopez P.J."/>
            <person name="Lucas S."/>
            <person name="Mangogna M."/>
            <person name="McGinnis K."/>
            <person name="Medlin L.K."/>
            <person name="Montsant A."/>
            <person name="Oudot-Le Secq M.P."/>
            <person name="Napoli C."/>
            <person name="Obornik M."/>
            <person name="Parker M.S."/>
            <person name="Petit J.L."/>
            <person name="Porcel B.M."/>
            <person name="Poulsen N."/>
            <person name="Robison M."/>
            <person name="Rychlewski L."/>
            <person name="Rynearson T.A."/>
            <person name="Schmutz J."/>
            <person name="Shapiro H."/>
            <person name="Siaut M."/>
            <person name="Stanley M."/>
            <person name="Sussman M.R."/>
            <person name="Taylor A.R."/>
            <person name="Vardi A."/>
            <person name="von Dassow P."/>
            <person name="Vyverman W."/>
            <person name="Willis A."/>
            <person name="Wyrwicz L.S."/>
            <person name="Rokhsar D.S."/>
            <person name="Weissenbach J."/>
            <person name="Armbrust E.V."/>
            <person name="Green B.R."/>
            <person name="Van de Peer Y."/>
            <person name="Grigoriev I.V."/>
        </authorList>
    </citation>
    <scope>NUCLEOTIDE SEQUENCE [LARGE SCALE GENOMIC DNA]</scope>
    <source>
        <strain evidence="7">CCMP1335</strain>
    </source>
</reference>
<organism evidence="7 8">
    <name type="scientific">Thalassiosira pseudonana</name>
    <name type="common">Marine diatom</name>
    <name type="synonym">Cyclotella nana</name>
    <dbReference type="NCBI Taxonomy" id="35128"/>
    <lineage>
        <taxon>Eukaryota</taxon>
        <taxon>Sar</taxon>
        <taxon>Stramenopiles</taxon>
        <taxon>Ochrophyta</taxon>
        <taxon>Bacillariophyta</taxon>
        <taxon>Coscinodiscophyceae</taxon>
        <taxon>Thalassiosirophycidae</taxon>
        <taxon>Thalassiosirales</taxon>
        <taxon>Thalassiosiraceae</taxon>
        <taxon>Thalassiosira</taxon>
    </lineage>
</organism>
<dbReference type="InterPro" id="IPR036390">
    <property type="entry name" value="WH_DNA-bd_sf"/>
</dbReference>
<dbReference type="SMART" id="SM00415">
    <property type="entry name" value="HSF"/>
    <property type="match status" value="1"/>
</dbReference>